<evidence type="ECO:0000256" key="2">
    <source>
        <dbReference type="ARBA" id="ARBA00004496"/>
    </source>
</evidence>
<accession>A0AAD5RZ60</accession>
<dbReference type="InterPro" id="IPR045135">
    <property type="entry name" value="Rpn7_N"/>
</dbReference>
<evidence type="ECO:0000313" key="9">
    <source>
        <dbReference type="Proteomes" id="UP001201980"/>
    </source>
</evidence>
<feature type="domain" description="PCI" evidence="7">
    <location>
        <begin position="217"/>
        <end position="387"/>
    </location>
</feature>
<dbReference type="InterPro" id="IPR019585">
    <property type="entry name" value="Rpn7/CSN1"/>
</dbReference>
<dbReference type="Pfam" id="PF10602">
    <property type="entry name" value="RPN7"/>
    <property type="match status" value="1"/>
</dbReference>
<dbReference type="AlphaFoldDB" id="A0AAD5RZ60"/>
<dbReference type="GO" id="GO:0005737">
    <property type="term" value="C:cytoplasm"/>
    <property type="evidence" value="ECO:0007669"/>
    <property type="project" value="UniProtKB-SubCell"/>
</dbReference>
<dbReference type="EMBL" id="JAKWBI020000017">
    <property type="protein sequence ID" value="KAJ2906191.1"/>
    <property type="molecule type" value="Genomic_DNA"/>
</dbReference>
<dbReference type="PANTHER" id="PTHR14145:SF2">
    <property type="entry name" value="COP9 SIGNALOSOME COMPLEX SUBUNIT 1"/>
    <property type="match status" value="1"/>
</dbReference>
<dbReference type="SMART" id="SM00088">
    <property type="entry name" value="PINT"/>
    <property type="match status" value="1"/>
</dbReference>
<dbReference type="GO" id="GO:0000502">
    <property type="term" value="C:proteasome complex"/>
    <property type="evidence" value="ECO:0007669"/>
    <property type="project" value="UniProtKB-KW"/>
</dbReference>
<evidence type="ECO:0000313" key="8">
    <source>
        <dbReference type="EMBL" id="KAJ2906191.1"/>
    </source>
</evidence>
<comment type="caution">
    <text evidence="8">The sequence shown here is derived from an EMBL/GenBank/DDBJ whole genome shotgun (WGS) entry which is preliminary data.</text>
</comment>
<dbReference type="Pfam" id="PF01399">
    <property type="entry name" value="PCI"/>
    <property type="match status" value="1"/>
</dbReference>
<comment type="subcellular location">
    <subcellularLocation>
        <location evidence="2">Cytoplasm</location>
    </subcellularLocation>
    <subcellularLocation>
        <location evidence="1">Nucleus</location>
    </subcellularLocation>
</comment>
<evidence type="ECO:0000256" key="6">
    <source>
        <dbReference type="ARBA" id="ARBA00023242"/>
    </source>
</evidence>
<gene>
    <name evidence="8" type="ORF">MKZ38_002616</name>
</gene>
<dbReference type="PANTHER" id="PTHR14145">
    <property type="entry name" value="26S PROTESOME SUBUNIT 6"/>
    <property type="match status" value="1"/>
</dbReference>
<keyword evidence="9" id="KW-1185">Reference proteome</keyword>
<dbReference type="InterPro" id="IPR000717">
    <property type="entry name" value="PCI_dom"/>
</dbReference>
<keyword evidence="8" id="KW-0647">Proteasome</keyword>
<reference evidence="8" key="1">
    <citation type="submission" date="2022-07" db="EMBL/GenBank/DDBJ databases">
        <title>Draft genome sequence of Zalerion maritima ATCC 34329, a (micro)plastics degrading marine fungus.</title>
        <authorList>
            <person name="Paco A."/>
            <person name="Goncalves M.F.M."/>
            <person name="Rocha-Santos T.A.P."/>
            <person name="Alves A."/>
        </authorList>
    </citation>
    <scope>NUCLEOTIDE SEQUENCE</scope>
    <source>
        <strain evidence="8">ATCC 34329</strain>
    </source>
</reference>
<dbReference type="InterPro" id="IPR036390">
    <property type="entry name" value="WH_DNA-bd_sf"/>
</dbReference>
<name>A0AAD5RZ60_9PEZI</name>
<dbReference type="PROSITE" id="PS50250">
    <property type="entry name" value="PCI"/>
    <property type="match status" value="1"/>
</dbReference>
<dbReference type="SUPFAM" id="SSF46785">
    <property type="entry name" value="Winged helix' DNA-binding domain"/>
    <property type="match status" value="1"/>
</dbReference>
<dbReference type="InterPro" id="IPR011990">
    <property type="entry name" value="TPR-like_helical_dom_sf"/>
</dbReference>
<dbReference type="Proteomes" id="UP001201980">
    <property type="component" value="Unassembled WGS sequence"/>
</dbReference>
<evidence type="ECO:0000256" key="3">
    <source>
        <dbReference type="ARBA" id="ARBA00008793"/>
    </source>
</evidence>
<dbReference type="GO" id="GO:0008180">
    <property type="term" value="C:COP9 signalosome"/>
    <property type="evidence" value="ECO:0007669"/>
    <property type="project" value="UniProtKB-KW"/>
</dbReference>
<dbReference type="SUPFAM" id="SSF48452">
    <property type="entry name" value="TPR-like"/>
    <property type="match status" value="1"/>
</dbReference>
<evidence type="ECO:0000256" key="4">
    <source>
        <dbReference type="ARBA" id="ARBA00022490"/>
    </source>
</evidence>
<keyword evidence="5" id="KW-0736">Signalosome</keyword>
<proteinExistence type="inferred from homology"/>
<sequence>MANSTDHSQEPIIVQETPKLDLDLYMQNYKGRTRCERLIFIGACSVALRVEALKAAVSEAKQGKDVSRYKKACALLQQVAPSEPEAQVDSEWVSRVNHENNSESKRLSDQLSGYKHNLIKESIRMGLDELGKHLEYTGDLNGALEMYTKMRADVSTTKQLLETHMLISRIHLQNREWSTALGTATKLTGQVPDEKEFAPFVQWVRVVQAVCTLGTNNYEQAAQHFLKVNSESHNMYSNVASPNDIAIYGGLLALATMDRDQLQNRVLDDQNFRTFLELEPHIRRAIGMFVNSRFSSCLSILEAYKPDYLLDIYLQPHVKAIYSLIRRKCIVQYMIPFSCVTMDRMQEQFGHDGESLEEELAQMIRSGDFKARINSVDRVLTRERTEPRMKMQAKGLDAINMYEKEALERLRKMSIAAAELEVRGMRKGSVGLPSFQNIHDKLINPAELMASQEQGGGGM</sequence>
<comment type="similarity">
    <text evidence="3">Belongs to the CSN1 family.</text>
</comment>
<evidence type="ECO:0000259" key="7">
    <source>
        <dbReference type="PROSITE" id="PS50250"/>
    </source>
</evidence>
<dbReference type="Gene3D" id="1.25.40.570">
    <property type="match status" value="1"/>
</dbReference>
<keyword evidence="4" id="KW-0963">Cytoplasm</keyword>
<evidence type="ECO:0000256" key="5">
    <source>
        <dbReference type="ARBA" id="ARBA00022790"/>
    </source>
</evidence>
<protein>
    <submittedName>
        <fullName evidence="8">26S proteasome subunit RPN7</fullName>
    </submittedName>
</protein>
<keyword evidence="6" id="KW-0539">Nucleus</keyword>
<organism evidence="8 9">
    <name type="scientific">Zalerion maritima</name>
    <dbReference type="NCBI Taxonomy" id="339359"/>
    <lineage>
        <taxon>Eukaryota</taxon>
        <taxon>Fungi</taxon>
        <taxon>Dikarya</taxon>
        <taxon>Ascomycota</taxon>
        <taxon>Pezizomycotina</taxon>
        <taxon>Sordariomycetes</taxon>
        <taxon>Lulworthiomycetidae</taxon>
        <taxon>Lulworthiales</taxon>
        <taxon>Lulworthiaceae</taxon>
        <taxon>Zalerion</taxon>
    </lineage>
</organism>
<evidence type="ECO:0000256" key="1">
    <source>
        <dbReference type="ARBA" id="ARBA00004123"/>
    </source>
</evidence>